<comment type="pathway">
    <text evidence="1">Lipid metabolism.</text>
</comment>
<organism evidence="6 7">
    <name type="scientific">Salinimonas sediminis</name>
    <dbReference type="NCBI Taxonomy" id="2303538"/>
    <lineage>
        <taxon>Bacteria</taxon>
        <taxon>Pseudomonadati</taxon>
        <taxon>Pseudomonadota</taxon>
        <taxon>Gammaproteobacteria</taxon>
        <taxon>Alteromonadales</taxon>
        <taxon>Alteromonadaceae</taxon>
        <taxon>Alteromonas/Salinimonas group</taxon>
        <taxon>Salinimonas</taxon>
    </lineage>
</organism>
<keyword evidence="4" id="KW-0812">Transmembrane</keyword>
<evidence type="ECO:0000256" key="1">
    <source>
        <dbReference type="ARBA" id="ARBA00005189"/>
    </source>
</evidence>
<dbReference type="GO" id="GO:0003841">
    <property type="term" value="F:1-acylglycerol-3-phosphate O-acyltransferase activity"/>
    <property type="evidence" value="ECO:0007669"/>
    <property type="project" value="TreeGrafter"/>
</dbReference>
<keyword evidence="2 6" id="KW-0808">Transferase</keyword>
<reference evidence="6 7" key="1">
    <citation type="submission" date="2018-08" db="EMBL/GenBank/DDBJ databases">
        <title>Salinimonas sediminis sp. nov., a piezophilic bacterium isolated from a deep-sea sediment sample from the New Britain Trench.</title>
        <authorList>
            <person name="Cao J."/>
        </authorList>
    </citation>
    <scope>NUCLEOTIDE SEQUENCE [LARGE SCALE GENOMIC DNA]</scope>
    <source>
        <strain evidence="6 7">N102</strain>
    </source>
</reference>
<evidence type="ECO:0000259" key="5">
    <source>
        <dbReference type="SMART" id="SM00563"/>
    </source>
</evidence>
<dbReference type="KEGG" id="salm:D0Y50_15435"/>
<gene>
    <name evidence="6" type="ORF">D0Y50_15435</name>
</gene>
<sequence length="286" mass="32286">MPDAVNPKQHHGGKRPRRLLYKTWQVFCAGVSYAFFGIVALLIGAVFRLMSPISAISPAKKQRLIRWCIHKGCLTFIRTLRFFGLIRYHFDIASLRAVHPGHIVTANHPSLIDVVLLLAVNEQICCIVKNAIWNNFFIGPVVRQAGFIPNNAEHFLPLAEARLKAGENILIFPEGTRTKADNIVRFKRGAANIAVAIGAPIMPVIIQCVPRGLKKGDKWYDIPAGGLNFTLRSSARLVVEDCIDIMLPRPQQYRHLTVFLENYYKKQLEDYTLSLSEAFEQPQRTT</sequence>
<dbReference type="EMBL" id="CP031769">
    <property type="protein sequence ID" value="AXR07629.1"/>
    <property type="molecule type" value="Genomic_DNA"/>
</dbReference>
<evidence type="ECO:0000256" key="3">
    <source>
        <dbReference type="ARBA" id="ARBA00023315"/>
    </source>
</evidence>
<evidence type="ECO:0000313" key="7">
    <source>
        <dbReference type="Proteomes" id="UP000262073"/>
    </source>
</evidence>
<keyword evidence="4" id="KW-0472">Membrane</keyword>
<keyword evidence="3 6" id="KW-0012">Acyltransferase</keyword>
<dbReference type="GO" id="GO:0006654">
    <property type="term" value="P:phosphatidic acid biosynthetic process"/>
    <property type="evidence" value="ECO:0007669"/>
    <property type="project" value="TreeGrafter"/>
</dbReference>
<proteinExistence type="predicted"/>
<dbReference type="SUPFAM" id="SSF69593">
    <property type="entry name" value="Glycerol-3-phosphate (1)-acyltransferase"/>
    <property type="match status" value="1"/>
</dbReference>
<dbReference type="Pfam" id="PF01553">
    <property type="entry name" value="Acyltransferase"/>
    <property type="match status" value="1"/>
</dbReference>
<dbReference type="PANTHER" id="PTHR10434">
    <property type="entry name" value="1-ACYL-SN-GLYCEROL-3-PHOSPHATE ACYLTRANSFERASE"/>
    <property type="match status" value="1"/>
</dbReference>
<keyword evidence="4" id="KW-1133">Transmembrane helix</keyword>
<name>A0A346NQ22_9ALTE</name>
<evidence type="ECO:0000256" key="4">
    <source>
        <dbReference type="SAM" id="Phobius"/>
    </source>
</evidence>
<dbReference type="Proteomes" id="UP000262073">
    <property type="component" value="Chromosome"/>
</dbReference>
<feature type="transmembrane region" description="Helical" evidence="4">
    <location>
        <begin position="24"/>
        <end position="47"/>
    </location>
</feature>
<dbReference type="AlphaFoldDB" id="A0A346NQ22"/>
<dbReference type="SMART" id="SM00563">
    <property type="entry name" value="PlsC"/>
    <property type="match status" value="1"/>
</dbReference>
<dbReference type="CDD" id="cd07989">
    <property type="entry name" value="LPLAT_AGPAT-like"/>
    <property type="match status" value="1"/>
</dbReference>
<keyword evidence="7" id="KW-1185">Reference proteome</keyword>
<evidence type="ECO:0000313" key="6">
    <source>
        <dbReference type="EMBL" id="AXR07629.1"/>
    </source>
</evidence>
<evidence type="ECO:0000256" key="2">
    <source>
        <dbReference type="ARBA" id="ARBA00022679"/>
    </source>
</evidence>
<accession>A0A346NQ22</accession>
<dbReference type="PANTHER" id="PTHR10434:SF66">
    <property type="entry name" value="PHOSPHOLIPID_GLYCEROL ACYLTRANSFERASE DOMAIN-CONTAINING PROTEIN"/>
    <property type="match status" value="1"/>
</dbReference>
<dbReference type="InterPro" id="IPR002123">
    <property type="entry name" value="Plipid/glycerol_acylTrfase"/>
</dbReference>
<feature type="domain" description="Phospholipid/glycerol acyltransferase" evidence="5">
    <location>
        <begin position="102"/>
        <end position="209"/>
    </location>
</feature>
<protein>
    <submittedName>
        <fullName evidence="6">1-acyl-sn-glycerol-3-phosphate acyltransferase</fullName>
    </submittedName>
</protein>